<dbReference type="GO" id="GO:0005886">
    <property type="term" value="C:plasma membrane"/>
    <property type="evidence" value="ECO:0007669"/>
    <property type="project" value="TreeGrafter"/>
</dbReference>
<feature type="transmembrane region" description="Helical" evidence="6">
    <location>
        <begin position="114"/>
        <end position="135"/>
    </location>
</feature>
<keyword evidence="4" id="KW-0560">Oxidoreductase</keyword>
<feature type="domain" description="FAD-binding FR-type" evidence="7">
    <location>
        <begin position="421"/>
        <end position="525"/>
    </location>
</feature>
<reference evidence="8" key="2">
    <citation type="submission" date="2019-06" db="EMBL/GenBank/DDBJ databases">
        <title>Genomics analysis of Aphanomyces spp. identifies a new class of oomycete effector associated with host adaptation.</title>
        <authorList>
            <person name="Gaulin E."/>
        </authorList>
    </citation>
    <scope>NUCLEOTIDE SEQUENCE</scope>
    <source>
        <strain evidence="8">CBS 578.67</strain>
    </source>
</reference>
<dbReference type="Pfam" id="PF08022">
    <property type="entry name" value="FAD_binding_8"/>
    <property type="match status" value="1"/>
</dbReference>
<evidence type="ECO:0000256" key="6">
    <source>
        <dbReference type="SAM" id="Phobius"/>
    </source>
</evidence>
<organism evidence="9 10">
    <name type="scientific">Aphanomyces stellatus</name>
    <dbReference type="NCBI Taxonomy" id="120398"/>
    <lineage>
        <taxon>Eukaryota</taxon>
        <taxon>Sar</taxon>
        <taxon>Stramenopiles</taxon>
        <taxon>Oomycota</taxon>
        <taxon>Saprolegniomycetes</taxon>
        <taxon>Saprolegniales</taxon>
        <taxon>Verrucalvaceae</taxon>
        <taxon>Aphanomyces</taxon>
    </lineage>
</organism>
<dbReference type="Gene3D" id="3.40.50.80">
    <property type="entry name" value="Nucleotide-binding domain of ferredoxin-NADP reductase (FNR) module"/>
    <property type="match status" value="2"/>
</dbReference>
<feature type="transmembrane region" description="Helical" evidence="6">
    <location>
        <begin position="299"/>
        <end position="321"/>
    </location>
</feature>
<feature type="transmembrane region" description="Helical" evidence="6">
    <location>
        <begin position="383"/>
        <end position="413"/>
    </location>
</feature>
<evidence type="ECO:0000313" key="10">
    <source>
        <dbReference type="Proteomes" id="UP000332933"/>
    </source>
</evidence>
<dbReference type="GO" id="GO:0016491">
    <property type="term" value="F:oxidoreductase activity"/>
    <property type="evidence" value="ECO:0007669"/>
    <property type="project" value="UniProtKB-KW"/>
</dbReference>
<evidence type="ECO:0000256" key="1">
    <source>
        <dbReference type="ARBA" id="ARBA00004141"/>
    </source>
</evidence>
<dbReference type="InterPro" id="IPR017938">
    <property type="entry name" value="Riboflavin_synthase-like_b-brl"/>
</dbReference>
<dbReference type="SFLD" id="SFLDG01168">
    <property type="entry name" value="Ferric_reductase_subgroup_(FRE"/>
    <property type="match status" value="1"/>
</dbReference>
<evidence type="ECO:0000313" key="8">
    <source>
        <dbReference type="EMBL" id="KAF0714027.1"/>
    </source>
</evidence>
<feature type="transmembrane region" description="Helical" evidence="6">
    <location>
        <begin position="352"/>
        <end position="371"/>
    </location>
</feature>
<dbReference type="InterPro" id="IPR013130">
    <property type="entry name" value="Fe3_Rdtase_TM_dom"/>
</dbReference>
<dbReference type="SFLD" id="SFLDS00052">
    <property type="entry name" value="Ferric_Reductase_Domain"/>
    <property type="match status" value="1"/>
</dbReference>
<dbReference type="InterPro" id="IPR039261">
    <property type="entry name" value="FNR_nucleotide-bd"/>
</dbReference>
<proteinExistence type="predicted"/>
<accession>A0A485KG96</accession>
<keyword evidence="3 6" id="KW-1133">Transmembrane helix</keyword>
<feature type="transmembrane region" description="Helical" evidence="6">
    <location>
        <begin position="673"/>
        <end position="696"/>
    </location>
</feature>
<dbReference type="PANTHER" id="PTHR11972:SF193">
    <property type="entry name" value="FAD-BINDING FR-TYPE DOMAIN-CONTAINING PROTEIN"/>
    <property type="match status" value="1"/>
</dbReference>
<dbReference type="OrthoDB" id="122720at2759"/>
<dbReference type="InterPro" id="IPR050369">
    <property type="entry name" value="RBOH/FRE"/>
</dbReference>
<dbReference type="InterPro" id="IPR017927">
    <property type="entry name" value="FAD-bd_FR_type"/>
</dbReference>
<evidence type="ECO:0000313" key="9">
    <source>
        <dbReference type="EMBL" id="VFT81224.1"/>
    </source>
</evidence>
<dbReference type="EMBL" id="VJMH01000874">
    <property type="protein sequence ID" value="KAF0714027.1"/>
    <property type="molecule type" value="Genomic_DNA"/>
</dbReference>
<evidence type="ECO:0000256" key="5">
    <source>
        <dbReference type="ARBA" id="ARBA00023136"/>
    </source>
</evidence>
<dbReference type="PANTHER" id="PTHR11972">
    <property type="entry name" value="NADPH OXIDASE"/>
    <property type="match status" value="1"/>
</dbReference>
<feature type="transmembrane region" description="Helical" evidence="6">
    <location>
        <begin position="172"/>
        <end position="194"/>
    </location>
</feature>
<dbReference type="AlphaFoldDB" id="A0A485KG96"/>
<keyword evidence="2 6" id="KW-0812">Transmembrane</keyword>
<name>A0A485KG96_9STRA</name>
<comment type="subcellular location">
    <subcellularLocation>
        <location evidence="1">Membrane</location>
        <topology evidence="1">Multi-pass membrane protein</topology>
    </subcellularLocation>
</comment>
<feature type="transmembrane region" description="Helical" evidence="6">
    <location>
        <begin position="259"/>
        <end position="279"/>
    </location>
</feature>
<keyword evidence="5 6" id="KW-0472">Membrane</keyword>
<feature type="transmembrane region" description="Helical" evidence="6">
    <location>
        <begin position="214"/>
        <end position="238"/>
    </location>
</feature>
<dbReference type="SUPFAM" id="SSF52343">
    <property type="entry name" value="Ferredoxin reductase-like, C-terminal NADP-linked domain"/>
    <property type="match status" value="1"/>
</dbReference>
<evidence type="ECO:0000256" key="2">
    <source>
        <dbReference type="ARBA" id="ARBA00022692"/>
    </source>
</evidence>
<dbReference type="Pfam" id="PF01794">
    <property type="entry name" value="Ferric_reduct"/>
    <property type="match status" value="1"/>
</dbReference>
<dbReference type="PROSITE" id="PS51384">
    <property type="entry name" value="FAD_FR"/>
    <property type="match status" value="1"/>
</dbReference>
<dbReference type="CDD" id="cd06186">
    <property type="entry name" value="NOX_Duox_like_FAD_NADP"/>
    <property type="match status" value="1"/>
</dbReference>
<evidence type="ECO:0000256" key="4">
    <source>
        <dbReference type="ARBA" id="ARBA00023002"/>
    </source>
</evidence>
<evidence type="ECO:0000256" key="3">
    <source>
        <dbReference type="ARBA" id="ARBA00022989"/>
    </source>
</evidence>
<reference evidence="9 10" key="1">
    <citation type="submission" date="2019-03" db="EMBL/GenBank/DDBJ databases">
        <authorList>
            <person name="Gaulin E."/>
            <person name="Dumas B."/>
        </authorList>
    </citation>
    <scope>NUCLEOTIDE SEQUENCE [LARGE SCALE GENOMIC DNA]</scope>
    <source>
        <strain evidence="9">CBS 568.67</strain>
    </source>
</reference>
<dbReference type="InterPro" id="IPR013112">
    <property type="entry name" value="FAD-bd_8"/>
</dbReference>
<dbReference type="EMBL" id="CAADRA010000874">
    <property type="protein sequence ID" value="VFT81224.1"/>
    <property type="molecule type" value="Genomic_DNA"/>
</dbReference>
<dbReference type="Pfam" id="PF08030">
    <property type="entry name" value="NAD_binding_6"/>
    <property type="match status" value="1"/>
</dbReference>
<dbReference type="SUPFAM" id="SSF63380">
    <property type="entry name" value="Riboflavin synthase domain-like"/>
    <property type="match status" value="1"/>
</dbReference>
<dbReference type="InterPro" id="IPR013121">
    <property type="entry name" value="Fe_red_NAD-bd_6"/>
</dbReference>
<protein>
    <submittedName>
        <fullName evidence="9">Aste57867_4091 protein</fullName>
    </submittedName>
</protein>
<gene>
    <name evidence="9" type="primary">Aste57867_4091</name>
    <name evidence="8" type="ORF">As57867_004080</name>
    <name evidence="9" type="ORF">ASTE57867_4091</name>
</gene>
<evidence type="ECO:0000259" key="7">
    <source>
        <dbReference type="PROSITE" id="PS51384"/>
    </source>
</evidence>
<sequence length="784" mass="87806">MEMSSKRLFVCVSFQGLVLLMFERRPNGALAISQLDHFENVYLSRTSPLLSRQVVAHQMRALLSPTYQALSTPKPKGLPGIVGDGVEAEYALKPPRPVPPPPLFRDHLDQPVSLLWHVGHWTVGLLFLLVIVTPFTGMMASYQRVFAAPLLASWYGVNPKPPRAGLHMEMSLPIFFFFGMVLPTVVAALLFVYVRAHSPLYVSPLSPFLHRKPKLLRCLVSYGELLFLALIVVGNVVIGHNQYVYKQLTATAPIERLKNVACGFSSAALFNMIFLVLPASRHCFWMEWLAIPFAHGVKYHRWLGAASISLLTIHMILMVIYHGLIHKWYLLYPSTSCDLSTPECTTRWQNTFGFLTLFCVLAMGLTALPVVRRRHYAVFRATHYLAIPAAAFAAIHYGTILYFIYTSIVLYIVNKMLSASTVAAPVEIHHILALPADVTKLTFHCATEYTPGDSVWLKVPALSSTQWHPFSIASSPAHTPGLVTVYVKSLGTWTTGLFHYIRDCQAKNVHPLVYLDGGYTPVAPIPARYSCVVFVAGGIGITPLMGQLLHVFYTNPQQTIWLVWHVRQSEMLLQFQTWFHDIEALAAANGTRLHIRLHVTQDPQATFDTNCDSDPLHHTFRVHVASAEPRPYMHLSTARRLVLLVLAFAASGSILAAVRYGKRVQGTNAKLWILQRFVEFIVVVAGAFLAYVVVWIKPRAAPSTQDVELRRQPEMDTVLFMAQHNIQQGRAHWPDLFNEVEATVPQGASAGVYVCGPPTLLKSVDYEVQGRTETFELHQEVFMT</sequence>
<keyword evidence="10" id="KW-1185">Reference proteome</keyword>
<dbReference type="Proteomes" id="UP000332933">
    <property type="component" value="Unassembled WGS sequence"/>
</dbReference>
<feature type="transmembrane region" description="Helical" evidence="6">
    <location>
        <begin position="641"/>
        <end position="661"/>
    </location>
</feature>